<keyword evidence="4" id="KW-1185">Reference proteome</keyword>
<feature type="region of interest" description="Disordered" evidence="1">
    <location>
        <begin position="282"/>
        <end position="301"/>
    </location>
</feature>
<feature type="compositionally biased region" description="Gly residues" evidence="1">
    <location>
        <begin position="284"/>
        <end position="294"/>
    </location>
</feature>
<dbReference type="KEGG" id="paun:MJA45_16220"/>
<protein>
    <submittedName>
        <fullName evidence="3">Uncharacterized protein</fullName>
    </submittedName>
</protein>
<dbReference type="Proteomes" id="UP001305702">
    <property type="component" value="Chromosome"/>
</dbReference>
<reference evidence="3 4" key="1">
    <citation type="submission" date="2022-02" db="EMBL/GenBank/DDBJ databases">
        <title>Paenibacillus sp. MBLB1776 Whole Genome Shotgun Sequencing.</title>
        <authorList>
            <person name="Hwang C.Y."/>
            <person name="Cho E.-S."/>
            <person name="Seo M.-J."/>
        </authorList>
    </citation>
    <scope>NUCLEOTIDE SEQUENCE [LARGE SCALE GENOMIC DNA]</scope>
    <source>
        <strain evidence="3 4">MBLB1776</strain>
    </source>
</reference>
<proteinExistence type="predicted"/>
<dbReference type="AlphaFoldDB" id="A0AA96L8S5"/>
<sequence>MKAWSRFRRLLRLFLVLAVAAVPFTALPAVPASAQEGVFLSPDVYFTLEEASLSKGTDNQKLRFAVQLNNESGQVIDYNAYGVRVVDAGGQSYSASMSEKGTARVQPGSKGLYRYAADLPTGLTAQDLKVEMITWDYRSSLSFRELGALSVAPVIPAGTGGSSAFTVDLDGVDSSLPAGSTVTFELMGSYKVLTDGSWTLYSDLRVRNQSTAAVKLPSALQLGVQDPDGLTYPASILYGGDKSILPHQTALIGIQANVGAFGGADSYSLVFLKKNASAASANGSGSGSGNGTNGTAGNAAASSSTDSTLFGSLSLEGSFRTAAVGDPAVLTSKGTPALQVTIDEFKLDAGAGATQAEAELTVKNTGGSAQAVPALAAAYQIKGSTLSIGAAMDTEEHPAYLSPGESSTYHFTAELPSGLDSSMVELVVLEKKPGTPSVTAPLLIAPVPGDTGGGSAGGTPTSSGVQTPVGKLSLTVKSTYRLNTALDDDILMSEVELTNLEKKVITLPSLYAGYQAGDIDLPGKTVRIQSSPYLNPGQKTTLYLYSKLSYQLPFESGKVYLGSGILDAKAGTWSQKREWSKLDVTPQAENIHTAALSKEWMIHDTGRVSTAQVVDSKVYANGNQKIMAVRIQQTNKEARNGASVSYVGYVTDGEGSVWQAQTLEEPGKLCKECSAMSTLWVTVPANADESKLTFVFGQKLEEEAFAAPQQYPFQVVDDQDSVSDGQLSAAMNPYLLTLQNMQLVYSSKKIDLNFQYQLDKGLNVAGVDKNRSLVFELVDSTGTTVKTWESPLEGAGALANGSSKLSLDTAAVLDIMALLNSAQMNVYEKFEGASRLLGTMKVTR</sequence>
<dbReference type="RefSeq" id="WP_315602958.1">
    <property type="nucleotide sequence ID" value="NZ_CP130318.1"/>
</dbReference>
<keyword evidence="2" id="KW-0732">Signal</keyword>
<evidence type="ECO:0000313" key="4">
    <source>
        <dbReference type="Proteomes" id="UP001305702"/>
    </source>
</evidence>
<feature type="chain" id="PRO_5041662007" evidence="2">
    <location>
        <begin position="29"/>
        <end position="844"/>
    </location>
</feature>
<evidence type="ECO:0000256" key="1">
    <source>
        <dbReference type="SAM" id="MobiDB-lite"/>
    </source>
</evidence>
<evidence type="ECO:0000313" key="3">
    <source>
        <dbReference type="EMBL" id="WNQ09189.1"/>
    </source>
</evidence>
<accession>A0AA96L8S5</accession>
<evidence type="ECO:0000256" key="2">
    <source>
        <dbReference type="SAM" id="SignalP"/>
    </source>
</evidence>
<gene>
    <name evidence="3" type="ORF">MJA45_16220</name>
</gene>
<name>A0AA96L8S5_9BACL</name>
<organism evidence="3 4">
    <name type="scientific">Paenibacillus aurantius</name>
    <dbReference type="NCBI Taxonomy" id="2918900"/>
    <lineage>
        <taxon>Bacteria</taxon>
        <taxon>Bacillati</taxon>
        <taxon>Bacillota</taxon>
        <taxon>Bacilli</taxon>
        <taxon>Bacillales</taxon>
        <taxon>Paenibacillaceae</taxon>
        <taxon>Paenibacillus</taxon>
    </lineage>
</organism>
<feature type="signal peptide" evidence="2">
    <location>
        <begin position="1"/>
        <end position="28"/>
    </location>
</feature>
<dbReference type="EMBL" id="CP130318">
    <property type="protein sequence ID" value="WNQ09189.1"/>
    <property type="molecule type" value="Genomic_DNA"/>
</dbReference>